<gene>
    <name evidence="6" type="ORF">EV187_3430</name>
</gene>
<name>A0A4Q7M723_9MICO</name>
<protein>
    <recommendedName>
        <fullName evidence="4">2-oxoisovalerate dehydrogenase subunit alpha</fullName>
        <ecNumber evidence="4">1.2.4.4</ecNumber>
    </recommendedName>
    <alternativeName>
        <fullName evidence="4">Branched-chain alpha-keto acid dehydrogenase E1 component alpha chain</fullName>
    </alternativeName>
</protein>
<evidence type="ECO:0000259" key="5">
    <source>
        <dbReference type="Pfam" id="PF00676"/>
    </source>
</evidence>
<evidence type="ECO:0000313" key="7">
    <source>
        <dbReference type="Proteomes" id="UP000293289"/>
    </source>
</evidence>
<dbReference type="GO" id="GO:0003863">
    <property type="term" value="F:branched-chain 2-oxo acid dehydrogenase activity"/>
    <property type="evidence" value="ECO:0007669"/>
    <property type="project" value="UniProtKB-EC"/>
</dbReference>
<dbReference type="GO" id="GO:0009083">
    <property type="term" value="P:branched-chain amino acid catabolic process"/>
    <property type="evidence" value="ECO:0007669"/>
    <property type="project" value="TreeGrafter"/>
</dbReference>
<dbReference type="Pfam" id="PF00676">
    <property type="entry name" value="E1_dh"/>
    <property type="match status" value="1"/>
</dbReference>
<feature type="domain" description="Dehydrogenase E1 component" evidence="5">
    <location>
        <begin position="66"/>
        <end position="330"/>
    </location>
</feature>
<sequence>MYRAHKNGTRRSGYRGTVAARERDFTAPTVQLLTPSGELRPTPEAEEYLPLIEALPDSMLEQFHRDMAISRRLDLACANLQRQGQLALWVPSHGQEAAQVGSAHAARAQDHIFPSYREHVVGMIRGLDPVAILSLLRGATLGGWNPAENGNFHLYTLVLASQTLHATGYAMGIQFDGQVGTGDPDVDTAVLVYYGDGSTSQGDASEALVFASSYETPQVFFVQNNQWAISVPVSRQSRSPLSLRGGGFGMPGVRIDGNDVLISYAVTRQSLEEARGGEGPSLIEALTYRMGAHTTADDPTKYRTDAEVEYWAQRDPITRYRTWLESRGASASFFDEVEIEAADVAADVRRRALDVPAPSRDRIFAHVYSEPHPLMAEESAWLEAFETGFEGGAA</sequence>
<keyword evidence="6" id="KW-0670">Pyruvate</keyword>
<dbReference type="GO" id="GO:0000287">
    <property type="term" value="F:magnesium ion binding"/>
    <property type="evidence" value="ECO:0007669"/>
    <property type="project" value="UniProtKB-ARBA"/>
</dbReference>
<organism evidence="6 7">
    <name type="scientific">Agromyces ramosus</name>
    <dbReference type="NCBI Taxonomy" id="33879"/>
    <lineage>
        <taxon>Bacteria</taxon>
        <taxon>Bacillati</taxon>
        <taxon>Actinomycetota</taxon>
        <taxon>Actinomycetes</taxon>
        <taxon>Micrococcales</taxon>
        <taxon>Microbacteriaceae</taxon>
        <taxon>Agromyces</taxon>
    </lineage>
</organism>
<dbReference type="Gene3D" id="3.40.50.970">
    <property type="match status" value="1"/>
</dbReference>
<comment type="cofactor">
    <cofactor evidence="1 4">
        <name>thiamine diphosphate</name>
        <dbReference type="ChEBI" id="CHEBI:58937"/>
    </cofactor>
</comment>
<evidence type="ECO:0000256" key="3">
    <source>
        <dbReference type="ARBA" id="ARBA00023052"/>
    </source>
</evidence>
<evidence type="ECO:0000256" key="1">
    <source>
        <dbReference type="ARBA" id="ARBA00001964"/>
    </source>
</evidence>
<dbReference type="SUPFAM" id="SSF52518">
    <property type="entry name" value="Thiamin diphosphate-binding fold (THDP-binding)"/>
    <property type="match status" value="1"/>
</dbReference>
<proteinExistence type="inferred from homology"/>
<comment type="caution">
    <text evidence="6">The sequence shown here is derived from an EMBL/GenBank/DDBJ whole genome shotgun (WGS) entry which is preliminary data.</text>
</comment>
<evidence type="ECO:0000256" key="2">
    <source>
        <dbReference type="ARBA" id="ARBA00023002"/>
    </source>
</evidence>
<keyword evidence="2 4" id="KW-0560">Oxidoreductase</keyword>
<dbReference type="Proteomes" id="UP000293289">
    <property type="component" value="Unassembled WGS sequence"/>
</dbReference>
<keyword evidence="3 4" id="KW-0786">Thiamine pyrophosphate</keyword>
<comment type="catalytic activity">
    <reaction evidence="4">
        <text>N(6)-[(R)-lipoyl]-L-lysyl-[protein] + 3-methyl-2-oxobutanoate + H(+) = N(6)-[(R)-S(8)-2-methylpropanoyldihydrolipoyl]-L-lysyl-[protein] + CO2</text>
        <dbReference type="Rhea" id="RHEA:13457"/>
        <dbReference type="Rhea" id="RHEA-COMP:10474"/>
        <dbReference type="Rhea" id="RHEA-COMP:10497"/>
        <dbReference type="ChEBI" id="CHEBI:11851"/>
        <dbReference type="ChEBI" id="CHEBI:15378"/>
        <dbReference type="ChEBI" id="CHEBI:16526"/>
        <dbReference type="ChEBI" id="CHEBI:83099"/>
        <dbReference type="ChEBI" id="CHEBI:83142"/>
        <dbReference type="EC" id="1.2.4.4"/>
    </reaction>
</comment>
<dbReference type="InterPro" id="IPR001017">
    <property type="entry name" value="DH_E1"/>
</dbReference>
<evidence type="ECO:0000256" key="4">
    <source>
        <dbReference type="RuleBase" id="RU365014"/>
    </source>
</evidence>
<comment type="function">
    <text evidence="4">The branched-chain alpha-keto dehydrogenase complex catalyzes the overall conversion of alpha-keto acids to acyl-CoA and CO(2). It contains multiple copies of three enzymatic components: branched-chain alpha-keto acid decarboxylase (E1), lipoamide acyltransferase (E2) and lipoamide dehydrogenase (E3).</text>
</comment>
<keyword evidence="7" id="KW-1185">Reference proteome</keyword>
<dbReference type="CDD" id="cd02000">
    <property type="entry name" value="TPP_E1_PDC_ADC_BCADC"/>
    <property type="match status" value="1"/>
</dbReference>
<dbReference type="PANTHER" id="PTHR43380:SF1">
    <property type="entry name" value="2-OXOISOVALERATE DEHYDROGENASE SUBUNIT ALPHA, MITOCHONDRIAL"/>
    <property type="match status" value="1"/>
</dbReference>
<accession>A0A4Q7M723</accession>
<dbReference type="AlphaFoldDB" id="A0A4Q7M723"/>
<reference evidence="6 7" key="1">
    <citation type="submission" date="2019-02" db="EMBL/GenBank/DDBJ databases">
        <title>Genomic Encyclopedia of Type Strains, Phase IV (KMG-IV): sequencing the most valuable type-strain genomes for metagenomic binning, comparative biology and taxonomic classification.</title>
        <authorList>
            <person name="Goeker M."/>
        </authorList>
    </citation>
    <scope>NUCLEOTIDE SEQUENCE [LARGE SCALE GENOMIC DNA]</scope>
    <source>
        <strain evidence="6 7">DSM 43045</strain>
    </source>
</reference>
<dbReference type="InterPro" id="IPR029061">
    <property type="entry name" value="THDP-binding"/>
</dbReference>
<dbReference type="PANTHER" id="PTHR43380">
    <property type="entry name" value="2-OXOISOVALERATE DEHYDROGENASE SUBUNIT ALPHA, MITOCHONDRIAL"/>
    <property type="match status" value="1"/>
</dbReference>
<dbReference type="EC" id="1.2.4.4" evidence="4"/>
<dbReference type="InterPro" id="IPR050771">
    <property type="entry name" value="Alpha-ketoacid_DH_E1_comp"/>
</dbReference>
<dbReference type="EMBL" id="SGWY01000004">
    <property type="protein sequence ID" value="RZS63524.1"/>
    <property type="molecule type" value="Genomic_DNA"/>
</dbReference>
<comment type="similarity">
    <text evidence="4">Belongs to the BCKDHA family.</text>
</comment>
<evidence type="ECO:0000313" key="6">
    <source>
        <dbReference type="EMBL" id="RZS63524.1"/>
    </source>
</evidence>